<dbReference type="AlphaFoldDB" id="A0A848GZP6"/>
<sequence>MEVSFSKEIESLRLGAGDTFHGEGILAITKALLQSGVAYIGGYQGAPVSHLLDVMVQAKDYMDELGVHVTACSNEASAAAMLGASIHYPLRGAVTWKSIVGTNVASDALSNLASPGVTGGALIVVGEDYGEGASVIQERTHAFALKSSMCLLDPRPDLAVMTRMVEEGFRLSETSNMPAILELRIRACHVRGSFEAKDNLKPPVSTRQLMENPAGFDYMRLAHPPVTFRHEKLKSEQRIPAARKYIVEQKLNELFDGKHRDLGIIVQGGLYNALVRSLQQLGLADAFGETDIPILCLNVTYPLVPEEVADFCIGKRAVLMVEEGQPEFIEQEIATLLRRRDIQSRLHGKDLLPSAGEYTVEVIAGGLTQFTSSYLPGPDTEEAKRWLAGNRDRREQAAKLTQPLPARPPGFCIGCPERPVFSALKLAQEQIGKVHIAADIGCHALATFEPFHSGHSILGYGMSLASRAGVSPMMQRRTLAIMGDGGFWHNGLITGVQSALFNNDDAVLLIFKNGYTSATGTQEIISTPQEDAKFEASDKGASIVHTNQTIEAALKGLGVQWMRTVYTYEVDQMRNTLTDAFTSEFNGLKVIIAEGECQLERQRRIKPWIANLLKKGERVVRVKYGVDEDVCNGDHACIRLSGCPTLTIKDNPDPLKVDPVATVIDGCVGCGLCGANAHAATLCPSFYRAEVVQNPKWHERLLNSFRSAVVRALQPA</sequence>
<dbReference type="CDD" id="cd07034">
    <property type="entry name" value="TPP_PYR_PFOR_IOR-alpha_like"/>
    <property type="match status" value="1"/>
</dbReference>
<keyword evidence="5" id="KW-1185">Reference proteome</keyword>
<dbReference type="GO" id="GO:0046872">
    <property type="term" value="F:metal ion binding"/>
    <property type="evidence" value="ECO:0007669"/>
    <property type="project" value="UniProtKB-KW"/>
</dbReference>
<dbReference type="GO" id="GO:0030976">
    <property type="term" value="F:thiamine pyrophosphate binding"/>
    <property type="evidence" value="ECO:0007669"/>
    <property type="project" value="InterPro"/>
</dbReference>
<protein>
    <submittedName>
        <fullName evidence="4">Indolepyruvate ferredoxin oxidoreductase subunit alpha</fullName>
    </submittedName>
</protein>
<dbReference type="RefSeq" id="WP_169417853.1">
    <property type="nucleotide sequence ID" value="NZ_JABBFX010000001.1"/>
</dbReference>
<dbReference type="PANTHER" id="PTHR43710">
    <property type="entry name" value="2-HYDROXYACYL-COA LYASE"/>
    <property type="match status" value="1"/>
</dbReference>
<dbReference type="InterPro" id="IPR002880">
    <property type="entry name" value="Pyrv_Fd/Flavodoxin_OxRdtase_N"/>
</dbReference>
<reference evidence="4 5" key="1">
    <citation type="submission" date="2020-04" db="EMBL/GenBank/DDBJ databases">
        <title>Ramlibacter sp. G-1-2-2 isolated from soil.</title>
        <authorList>
            <person name="Dahal R.H."/>
        </authorList>
    </citation>
    <scope>NUCLEOTIDE SEQUENCE [LARGE SCALE GENOMIC DNA]</scope>
    <source>
        <strain evidence="4 5">G-1-2-2</strain>
    </source>
</reference>
<dbReference type="Proteomes" id="UP000541185">
    <property type="component" value="Unassembled WGS sequence"/>
</dbReference>
<evidence type="ECO:0000259" key="3">
    <source>
        <dbReference type="Pfam" id="PF02775"/>
    </source>
</evidence>
<evidence type="ECO:0000313" key="5">
    <source>
        <dbReference type="Proteomes" id="UP000541185"/>
    </source>
</evidence>
<dbReference type="EMBL" id="JABBFX010000001">
    <property type="protein sequence ID" value="NML43657.1"/>
    <property type="molecule type" value="Genomic_DNA"/>
</dbReference>
<evidence type="ECO:0000313" key="4">
    <source>
        <dbReference type="EMBL" id="NML43657.1"/>
    </source>
</evidence>
<dbReference type="InterPro" id="IPR045025">
    <property type="entry name" value="HACL1-like"/>
</dbReference>
<keyword evidence="1" id="KW-0479">Metal-binding</keyword>
<evidence type="ECO:0000256" key="2">
    <source>
        <dbReference type="ARBA" id="ARBA00023002"/>
    </source>
</evidence>
<proteinExistence type="predicted"/>
<dbReference type="GO" id="GO:0016491">
    <property type="term" value="F:oxidoreductase activity"/>
    <property type="evidence" value="ECO:0007669"/>
    <property type="project" value="UniProtKB-KW"/>
</dbReference>
<evidence type="ECO:0000256" key="1">
    <source>
        <dbReference type="ARBA" id="ARBA00022723"/>
    </source>
</evidence>
<dbReference type="GO" id="GO:0044281">
    <property type="term" value="P:small molecule metabolic process"/>
    <property type="evidence" value="ECO:0007669"/>
    <property type="project" value="UniProtKB-ARBA"/>
</dbReference>
<dbReference type="Gene3D" id="3.40.50.970">
    <property type="match status" value="2"/>
</dbReference>
<keyword evidence="4" id="KW-0670">Pyruvate</keyword>
<organism evidence="4 5">
    <name type="scientific">Ramlibacter agri</name>
    <dbReference type="NCBI Taxonomy" id="2728837"/>
    <lineage>
        <taxon>Bacteria</taxon>
        <taxon>Pseudomonadati</taxon>
        <taxon>Pseudomonadota</taxon>
        <taxon>Betaproteobacteria</taxon>
        <taxon>Burkholderiales</taxon>
        <taxon>Comamonadaceae</taxon>
        <taxon>Ramlibacter</taxon>
    </lineage>
</organism>
<name>A0A848GZP6_9BURK</name>
<dbReference type="SUPFAM" id="SSF52518">
    <property type="entry name" value="Thiamin diphosphate-binding fold (THDP-binding)"/>
    <property type="match status" value="2"/>
</dbReference>
<dbReference type="Pfam" id="PF02775">
    <property type="entry name" value="TPP_enzyme_C"/>
    <property type="match status" value="1"/>
</dbReference>
<keyword evidence="2" id="KW-0560">Oxidoreductase</keyword>
<accession>A0A848GZP6</accession>
<gene>
    <name evidence="4" type="ORF">HHL11_07850</name>
</gene>
<dbReference type="InterPro" id="IPR011766">
    <property type="entry name" value="TPP_enzyme_TPP-bd"/>
</dbReference>
<feature type="domain" description="Thiamine pyrophosphate enzyme TPP-binding" evidence="3">
    <location>
        <begin position="439"/>
        <end position="588"/>
    </location>
</feature>
<dbReference type="PANTHER" id="PTHR43710:SF5">
    <property type="entry name" value="INDOLEPYRUVATE FERREDOXIN OXIDOREDUCTASE ALPHA SUBUNIT"/>
    <property type="match status" value="1"/>
</dbReference>
<comment type="caution">
    <text evidence="4">The sequence shown here is derived from an EMBL/GenBank/DDBJ whole genome shotgun (WGS) entry which is preliminary data.</text>
</comment>
<dbReference type="InterPro" id="IPR029061">
    <property type="entry name" value="THDP-binding"/>
</dbReference>